<protein>
    <submittedName>
        <fullName evidence="6">Kunitz/Bovine pancreatic trypsin inhibitor domain protein</fullName>
    </submittedName>
</protein>
<dbReference type="SMART" id="SM00211">
    <property type="entry name" value="TY"/>
    <property type="match status" value="2"/>
</dbReference>
<dbReference type="WBParaSite" id="HCON_00141740-00001">
    <property type="protein sequence ID" value="HCON_00141740-00001"/>
    <property type="gene ID" value="HCON_00141740"/>
</dbReference>
<evidence type="ECO:0000259" key="3">
    <source>
        <dbReference type="PROSITE" id="PS50279"/>
    </source>
</evidence>
<feature type="disulfide bond" evidence="2">
    <location>
        <begin position="106"/>
        <end position="113"/>
    </location>
</feature>
<dbReference type="Gene3D" id="4.10.800.10">
    <property type="entry name" value="Thyroglobulin type-1"/>
    <property type="match status" value="2"/>
</dbReference>
<dbReference type="InterPro" id="IPR020901">
    <property type="entry name" value="Prtase_inh_Kunz-CS"/>
</dbReference>
<dbReference type="InterPro" id="IPR036880">
    <property type="entry name" value="Kunitz_BPTI_sf"/>
</dbReference>
<evidence type="ECO:0000313" key="6">
    <source>
        <dbReference type="WBParaSite" id="HCON_00141740-00001"/>
    </source>
</evidence>
<keyword evidence="5" id="KW-1185">Reference proteome</keyword>
<dbReference type="OrthoDB" id="4473401at2759"/>
<feature type="domain" description="Thyroglobulin type-1" evidence="4">
    <location>
        <begin position="16"/>
        <end position="68"/>
    </location>
</feature>
<dbReference type="InterPro" id="IPR000716">
    <property type="entry name" value="Thyroglobulin_1"/>
</dbReference>
<reference evidence="6" key="1">
    <citation type="submission" date="2020-12" db="UniProtKB">
        <authorList>
            <consortium name="WormBaseParasite"/>
        </authorList>
    </citation>
    <scope>IDENTIFICATION</scope>
    <source>
        <strain evidence="6">MHco3</strain>
    </source>
</reference>
<dbReference type="GO" id="GO:0004867">
    <property type="term" value="F:serine-type endopeptidase inhibitor activity"/>
    <property type="evidence" value="ECO:0007669"/>
    <property type="project" value="InterPro"/>
</dbReference>
<evidence type="ECO:0000259" key="4">
    <source>
        <dbReference type="PROSITE" id="PS51162"/>
    </source>
</evidence>
<feature type="domain" description="BPTI/Kunitz inhibitor" evidence="3">
    <location>
        <begin position="171"/>
        <end position="224"/>
    </location>
</feature>
<dbReference type="Pfam" id="PF00086">
    <property type="entry name" value="Thyroglobulin_1"/>
    <property type="match status" value="2"/>
</dbReference>
<evidence type="ECO:0000256" key="1">
    <source>
        <dbReference type="ARBA" id="ARBA00023157"/>
    </source>
</evidence>
<dbReference type="PROSITE" id="PS50279">
    <property type="entry name" value="BPTI_KUNITZ_2"/>
    <property type="match status" value="1"/>
</dbReference>
<evidence type="ECO:0000313" key="5">
    <source>
        <dbReference type="Proteomes" id="UP000025227"/>
    </source>
</evidence>
<sequence>MQCSSTELKTTSASAAGPCTRNNDGMKCTKSGYYETIQCDTRGCFCVSADNGLTAFDTRTSNNKTMPKCSDCHNALKSMFADGTPPRGTFIPKCDVVLGNYELLQCGAKREWCYCVDGKTGTEAKGTRKRTGANQYITCGGTNSSINPEEFAFVDAVLQMNERYPVARETCKMNRSKGRSCRGSKPSVRYYFDYDTVACLAFEYMGCGGNVNRYPSSSACYSDCMLADLSGCGGMNPSARTSNGQSIICPKLMLAPGNTPVQSNGPKLNDEGCPLDHTCRMGAFFGTCCTQANEDKYEKAYHPKCSNGHEPYSIQMDGWRRILFGKSCRDNFCPSGYKCEEADIFAYCC</sequence>
<dbReference type="InterPro" id="IPR002223">
    <property type="entry name" value="Kunitz_BPTI"/>
</dbReference>
<dbReference type="Proteomes" id="UP000025227">
    <property type="component" value="Unplaced"/>
</dbReference>
<organism evidence="5 6">
    <name type="scientific">Haemonchus contortus</name>
    <name type="common">Barber pole worm</name>
    <dbReference type="NCBI Taxonomy" id="6289"/>
    <lineage>
        <taxon>Eukaryota</taxon>
        <taxon>Metazoa</taxon>
        <taxon>Ecdysozoa</taxon>
        <taxon>Nematoda</taxon>
        <taxon>Chromadorea</taxon>
        <taxon>Rhabditida</taxon>
        <taxon>Rhabditina</taxon>
        <taxon>Rhabditomorpha</taxon>
        <taxon>Strongyloidea</taxon>
        <taxon>Trichostrongylidae</taxon>
        <taxon>Haemonchus</taxon>
    </lineage>
</organism>
<dbReference type="PANTHER" id="PTHR47248">
    <property type="entry name" value="PROTEIN CBG06772"/>
    <property type="match status" value="1"/>
</dbReference>
<feature type="domain" description="Thyroglobulin type-1" evidence="4">
    <location>
        <begin position="69"/>
        <end position="139"/>
    </location>
</feature>
<dbReference type="CDD" id="cd00109">
    <property type="entry name" value="Kunitz-type"/>
    <property type="match status" value="1"/>
</dbReference>
<accession>A0A7I4YUF2</accession>
<name>A0A7I4YUF2_HAECO</name>
<dbReference type="SMART" id="SM00131">
    <property type="entry name" value="KU"/>
    <property type="match status" value="1"/>
</dbReference>
<dbReference type="InterPro" id="IPR052861">
    <property type="entry name" value="BPTI/Kunitz_domain"/>
</dbReference>
<dbReference type="PANTHER" id="PTHR47248:SF9">
    <property type="entry name" value="BPTI_KUNITZ INHIBITOR DOMAIN-CONTAINING PROTEIN"/>
    <property type="match status" value="1"/>
</dbReference>
<dbReference type="PROSITE" id="PS51162">
    <property type="entry name" value="THYROGLOBULIN_1_2"/>
    <property type="match status" value="2"/>
</dbReference>
<dbReference type="PROSITE" id="PS00280">
    <property type="entry name" value="BPTI_KUNITZ_1"/>
    <property type="match status" value="1"/>
</dbReference>
<dbReference type="OMA" id="CCTQANE"/>
<dbReference type="SUPFAM" id="SSF57362">
    <property type="entry name" value="BPTI-like"/>
    <property type="match status" value="1"/>
</dbReference>
<dbReference type="InterPro" id="IPR036857">
    <property type="entry name" value="Thyroglobulin_1_sf"/>
</dbReference>
<comment type="caution">
    <text evidence="2">Lacks conserved residue(s) required for the propagation of feature annotation.</text>
</comment>
<dbReference type="Pfam" id="PF00014">
    <property type="entry name" value="Kunitz_BPTI"/>
    <property type="match status" value="1"/>
</dbReference>
<proteinExistence type="predicted"/>
<dbReference type="AlphaFoldDB" id="A0A7I4YUF2"/>
<dbReference type="PROSITE" id="PS00484">
    <property type="entry name" value="THYROGLOBULIN_1_1"/>
    <property type="match status" value="1"/>
</dbReference>
<evidence type="ECO:0000256" key="2">
    <source>
        <dbReference type="PROSITE-ProRule" id="PRU00500"/>
    </source>
</evidence>
<dbReference type="SUPFAM" id="SSF57610">
    <property type="entry name" value="Thyroglobulin type-1 domain"/>
    <property type="match status" value="2"/>
</dbReference>
<dbReference type="Gene3D" id="4.10.410.10">
    <property type="entry name" value="Pancreatic trypsin inhibitor Kunitz domain"/>
    <property type="match status" value="1"/>
</dbReference>
<keyword evidence="1 2" id="KW-1015">Disulfide bond</keyword>